<feature type="transmembrane region" description="Helical" evidence="10">
    <location>
        <begin position="16"/>
        <end position="36"/>
    </location>
</feature>
<reference evidence="11" key="2">
    <citation type="submission" date="2020-09" db="EMBL/GenBank/DDBJ databases">
        <authorList>
            <person name="Sun Q."/>
            <person name="Zhou Y."/>
        </authorList>
    </citation>
    <scope>NUCLEOTIDE SEQUENCE</scope>
    <source>
        <strain evidence="11">CGMCC 1.12698</strain>
    </source>
</reference>
<evidence type="ECO:0000313" key="12">
    <source>
        <dbReference type="Proteomes" id="UP000605259"/>
    </source>
</evidence>
<feature type="transmembrane region" description="Helical" evidence="10">
    <location>
        <begin position="135"/>
        <end position="154"/>
    </location>
</feature>
<name>A0A917AX60_9BACI</name>
<dbReference type="GO" id="GO:0005886">
    <property type="term" value="C:plasma membrane"/>
    <property type="evidence" value="ECO:0007669"/>
    <property type="project" value="UniProtKB-SubCell"/>
</dbReference>
<keyword evidence="6 10" id="KW-0812">Transmembrane</keyword>
<comment type="caution">
    <text evidence="11">The sequence shown here is derived from an EMBL/GenBank/DDBJ whole genome shotgun (WGS) entry which is preliminary data.</text>
</comment>
<proteinExistence type="inferred from homology"/>
<feature type="transmembrane region" description="Helical" evidence="10">
    <location>
        <begin position="237"/>
        <end position="260"/>
    </location>
</feature>
<dbReference type="PIRSF" id="PIRSF006603">
    <property type="entry name" value="DinF"/>
    <property type="match status" value="1"/>
</dbReference>
<keyword evidence="8 10" id="KW-0472">Membrane</keyword>
<evidence type="ECO:0000256" key="3">
    <source>
        <dbReference type="ARBA" id="ARBA00022106"/>
    </source>
</evidence>
<evidence type="ECO:0000256" key="7">
    <source>
        <dbReference type="ARBA" id="ARBA00022989"/>
    </source>
</evidence>
<comment type="subcellular location">
    <subcellularLocation>
        <location evidence="1">Cell membrane</location>
        <topology evidence="1">Multi-pass membrane protein</topology>
    </subcellularLocation>
</comment>
<gene>
    <name evidence="11" type="ORF">GCM10007140_30630</name>
</gene>
<dbReference type="InterPro" id="IPR051327">
    <property type="entry name" value="MATE_MepA_subfamily"/>
</dbReference>
<keyword evidence="4" id="KW-0813">Transport</keyword>
<dbReference type="Proteomes" id="UP000605259">
    <property type="component" value="Unassembled WGS sequence"/>
</dbReference>
<dbReference type="GO" id="GO:0015297">
    <property type="term" value="F:antiporter activity"/>
    <property type="evidence" value="ECO:0007669"/>
    <property type="project" value="InterPro"/>
</dbReference>
<feature type="transmembrane region" description="Helical" evidence="10">
    <location>
        <begin position="195"/>
        <end position="216"/>
    </location>
</feature>
<evidence type="ECO:0000256" key="6">
    <source>
        <dbReference type="ARBA" id="ARBA00022692"/>
    </source>
</evidence>
<dbReference type="NCBIfam" id="TIGR00797">
    <property type="entry name" value="matE"/>
    <property type="match status" value="1"/>
</dbReference>
<dbReference type="InterPro" id="IPR045070">
    <property type="entry name" value="MATE_MepA-like"/>
</dbReference>
<dbReference type="GO" id="GO:0046677">
    <property type="term" value="P:response to antibiotic"/>
    <property type="evidence" value="ECO:0007669"/>
    <property type="project" value="UniProtKB-KW"/>
</dbReference>
<keyword evidence="5" id="KW-1003">Cell membrane</keyword>
<evidence type="ECO:0000313" key="11">
    <source>
        <dbReference type="EMBL" id="GGE78954.1"/>
    </source>
</evidence>
<accession>A0A917AX60</accession>
<dbReference type="GO" id="GO:0042910">
    <property type="term" value="F:xenobiotic transmembrane transporter activity"/>
    <property type="evidence" value="ECO:0007669"/>
    <property type="project" value="InterPro"/>
</dbReference>
<keyword evidence="9" id="KW-0046">Antibiotic resistance</keyword>
<evidence type="ECO:0000256" key="4">
    <source>
        <dbReference type="ARBA" id="ARBA00022448"/>
    </source>
</evidence>
<evidence type="ECO:0000256" key="1">
    <source>
        <dbReference type="ARBA" id="ARBA00004651"/>
    </source>
</evidence>
<feature type="transmembrane region" description="Helical" evidence="10">
    <location>
        <begin position="94"/>
        <end position="115"/>
    </location>
</feature>
<keyword evidence="12" id="KW-1185">Reference proteome</keyword>
<dbReference type="RefSeq" id="WP_188389372.1">
    <property type="nucleotide sequence ID" value="NZ_BMFK01000003.1"/>
</dbReference>
<dbReference type="InterPro" id="IPR048279">
    <property type="entry name" value="MdtK-like"/>
</dbReference>
<protein>
    <recommendedName>
        <fullName evidence="3">Multidrug export protein MepA</fullName>
    </recommendedName>
</protein>
<dbReference type="PANTHER" id="PTHR43823">
    <property type="entry name" value="SPORULATION PROTEIN YKVU"/>
    <property type="match status" value="1"/>
</dbReference>
<dbReference type="AlphaFoldDB" id="A0A917AX60"/>
<dbReference type="EMBL" id="BMFK01000003">
    <property type="protein sequence ID" value="GGE78954.1"/>
    <property type="molecule type" value="Genomic_DNA"/>
</dbReference>
<dbReference type="InterPro" id="IPR002528">
    <property type="entry name" value="MATE_fam"/>
</dbReference>
<feature type="transmembrane region" description="Helical" evidence="10">
    <location>
        <begin position="413"/>
        <end position="434"/>
    </location>
</feature>
<feature type="transmembrane region" description="Helical" evidence="10">
    <location>
        <begin position="388"/>
        <end position="407"/>
    </location>
</feature>
<dbReference type="PANTHER" id="PTHR43823:SF4">
    <property type="entry name" value="SPORULATION PROTEIN YKVU"/>
    <property type="match status" value="1"/>
</dbReference>
<feature type="transmembrane region" description="Helical" evidence="10">
    <location>
        <begin position="352"/>
        <end position="376"/>
    </location>
</feature>
<sequence length="447" mass="49173">MTEATIKLRETPVKKLFLSYLIPSVLGMLLMSVNIIVDGIFVSHGVGPEGLAGINIAVPVFAMFFSISLWFGVGGGTLYSIALGQNDIRKAQTIFTQAFVFAIAIVATIATISVWNEEKLAYLFGANETILPYVLDYLHVILVFGIVYVLENMLSIFIRNDGNPRLAMMGLVTTSVLNIILNYIFIFILELGVRGAALATVLSAGIGFLVLLTHFLRKSSTLRFVRIRFEWRTLRDILNMGFPSFIVESSAAIITMGYNIVFMRVVGEIGVTAFAVVNYLHAMILMIFFGVGAALQPIASFHYGAKLFERLKASLRLTVQTGLLFGIVAVCIGFFFADALVAVFGIQSEEVINFTIQGIGLFFISYMFLGYNLVYGEYFQAIGNIRKSLVIIVCRSFVFLIPLLWILPKVFGVTGIWLALPVAEACTACVVYMMNKRRAPVPTAAAA</sequence>
<reference evidence="11" key="1">
    <citation type="journal article" date="2014" name="Int. J. Syst. Evol. Microbiol.">
        <title>Complete genome sequence of Corynebacterium casei LMG S-19264T (=DSM 44701T), isolated from a smear-ripened cheese.</title>
        <authorList>
            <consortium name="US DOE Joint Genome Institute (JGI-PGF)"/>
            <person name="Walter F."/>
            <person name="Albersmeier A."/>
            <person name="Kalinowski J."/>
            <person name="Ruckert C."/>
        </authorList>
    </citation>
    <scope>NUCLEOTIDE SEQUENCE</scope>
    <source>
        <strain evidence="11">CGMCC 1.12698</strain>
    </source>
</reference>
<evidence type="ECO:0000256" key="10">
    <source>
        <dbReference type="SAM" id="Phobius"/>
    </source>
</evidence>
<evidence type="ECO:0000256" key="9">
    <source>
        <dbReference type="ARBA" id="ARBA00023251"/>
    </source>
</evidence>
<dbReference type="Pfam" id="PF01554">
    <property type="entry name" value="MatE"/>
    <property type="match status" value="2"/>
</dbReference>
<feature type="transmembrane region" description="Helical" evidence="10">
    <location>
        <begin position="322"/>
        <end position="346"/>
    </location>
</feature>
<evidence type="ECO:0000256" key="5">
    <source>
        <dbReference type="ARBA" id="ARBA00022475"/>
    </source>
</evidence>
<feature type="transmembrane region" description="Helical" evidence="10">
    <location>
        <begin position="56"/>
        <end position="82"/>
    </location>
</feature>
<dbReference type="CDD" id="cd13143">
    <property type="entry name" value="MATE_MepA_like"/>
    <property type="match status" value="1"/>
</dbReference>
<feature type="transmembrane region" description="Helical" evidence="10">
    <location>
        <begin position="166"/>
        <end position="189"/>
    </location>
</feature>
<feature type="transmembrane region" description="Helical" evidence="10">
    <location>
        <begin position="280"/>
        <end position="301"/>
    </location>
</feature>
<evidence type="ECO:0000256" key="2">
    <source>
        <dbReference type="ARBA" id="ARBA00008417"/>
    </source>
</evidence>
<keyword evidence="7 10" id="KW-1133">Transmembrane helix</keyword>
<organism evidence="11 12">
    <name type="scientific">Priestia taiwanensis</name>
    <dbReference type="NCBI Taxonomy" id="1347902"/>
    <lineage>
        <taxon>Bacteria</taxon>
        <taxon>Bacillati</taxon>
        <taxon>Bacillota</taxon>
        <taxon>Bacilli</taxon>
        <taxon>Bacillales</taxon>
        <taxon>Bacillaceae</taxon>
        <taxon>Priestia</taxon>
    </lineage>
</organism>
<evidence type="ECO:0000256" key="8">
    <source>
        <dbReference type="ARBA" id="ARBA00023136"/>
    </source>
</evidence>
<comment type="similarity">
    <text evidence="2">Belongs to the multi antimicrobial extrusion (MATE) (TC 2.A.66.1) family. MepA subfamily.</text>
</comment>